<comment type="caution">
    <text evidence="1">The sequence shown here is derived from an EMBL/GenBank/DDBJ whole genome shotgun (WGS) entry which is preliminary data.</text>
</comment>
<accession>A0AC61R4Z6</accession>
<sequence length="91" mass="10833">MKGIIHYVKPHILHSWSHARSFSLIRKRMGTPWQTWMLFWHIRKVFMINTPGWLPVVLAYRYFVSMFVSPVVKAGMQDAKATTMALWKKEK</sequence>
<proteinExistence type="predicted"/>
<evidence type="ECO:0000313" key="2">
    <source>
        <dbReference type="Proteomes" id="UP000308836"/>
    </source>
</evidence>
<name>A0AC61R4Z6_9FIRM</name>
<evidence type="ECO:0000313" key="1">
    <source>
        <dbReference type="EMBL" id="TGY65057.1"/>
    </source>
</evidence>
<protein>
    <submittedName>
        <fullName evidence="1">Uncharacterized protein</fullName>
    </submittedName>
</protein>
<dbReference type="Proteomes" id="UP000308836">
    <property type="component" value="Unassembled WGS sequence"/>
</dbReference>
<reference evidence="1" key="1">
    <citation type="submission" date="2019-04" db="EMBL/GenBank/DDBJ databases">
        <title>Microbes associate with the intestines of laboratory mice.</title>
        <authorList>
            <person name="Navarre W."/>
            <person name="Wong E."/>
            <person name="Huang K."/>
            <person name="Tropini C."/>
            <person name="Ng K."/>
            <person name="Yu B."/>
        </authorList>
    </citation>
    <scope>NUCLEOTIDE SEQUENCE</scope>
    <source>
        <strain evidence="1">NM09_H32</strain>
    </source>
</reference>
<keyword evidence="2" id="KW-1185">Reference proteome</keyword>
<gene>
    <name evidence="1" type="ORF">E5336_10580</name>
</gene>
<organism evidence="1 2">
    <name type="scientific">Dubosiella muris</name>
    <dbReference type="NCBI Taxonomy" id="3038133"/>
    <lineage>
        <taxon>Bacteria</taxon>
        <taxon>Bacillati</taxon>
        <taxon>Bacillota</taxon>
        <taxon>Erysipelotrichia</taxon>
        <taxon>Erysipelotrichales</taxon>
        <taxon>Erysipelotrichaceae</taxon>
        <taxon>Dubosiella</taxon>
    </lineage>
</organism>
<dbReference type="EMBL" id="SRYG01000024">
    <property type="protein sequence ID" value="TGY65057.1"/>
    <property type="molecule type" value="Genomic_DNA"/>
</dbReference>